<sequence length="64" mass="6707">MLRRSCAFDLCQDSDCNGDGQRSGGQVRRLAGVRRHRGRGVYGGRGTRVRRLVTCGGLGGGAGG</sequence>
<keyword evidence="2" id="KW-1185">Reference proteome</keyword>
<proteinExistence type="predicted"/>
<protein>
    <submittedName>
        <fullName evidence="1">Uncharacterized protein</fullName>
    </submittedName>
</protein>
<evidence type="ECO:0000313" key="2">
    <source>
        <dbReference type="Proteomes" id="UP000322667"/>
    </source>
</evidence>
<organism evidence="1 2">
    <name type="scientific">Gossypium tomentosum</name>
    <name type="common">Hawaiian cotton</name>
    <name type="synonym">Gossypium sandvicense</name>
    <dbReference type="NCBI Taxonomy" id="34277"/>
    <lineage>
        <taxon>Eukaryota</taxon>
        <taxon>Viridiplantae</taxon>
        <taxon>Streptophyta</taxon>
        <taxon>Embryophyta</taxon>
        <taxon>Tracheophyta</taxon>
        <taxon>Spermatophyta</taxon>
        <taxon>Magnoliopsida</taxon>
        <taxon>eudicotyledons</taxon>
        <taxon>Gunneridae</taxon>
        <taxon>Pentapetalae</taxon>
        <taxon>rosids</taxon>
        <taxon>malvids</taxon>
        <taxon>Malvales</taxon>
        <taxon>Malvaceae</taxon>
        <taxon>Malvoideae</taxon>
        <taxon>Gossypium</taxon>
    </lineage>
</organism>
<dbReference type="AlphaFoldDB" id="A0A5D2LFH8"/>
<dbReference type="EMBL" id="CM017626">
    <property type="protein sequence ID" value="TYH77702.1"/>
    <property type="molecule type" value="Genomic_DNA"/>
</dbReference>
<accession>A0A5D2LFH8</accession>
<evidence type="ECO:0000313" key="1">
    <source>
        <dbReference type="EMBL" id="TYH77702.1"/>
    </source>
</evidence>
<reference evidence="1 2" key="1">
    <citation type="submission" date="2019-07" db="EMBL/GenBank/DDBJ databases">
        <title>WGS assembly of Gossypium tomentosum.</title>
        <authorList>
            <person name="Chen Z.J."/>
            <person name="Sreedasyam A."/>
            <person name="Ando A."/>
            <person name="Song Q."/>
            <person name="De L."/>
            <person name="Hulse-Kemp A."/>
            <person name="Ding M."/>
            <person name="Ye W."/>
            <person name="Kirkbride R."/>
            <person name="Jenkins J."/>
            <person name="Plott C."/>
            <person name="Lovell J."/>
            <person name="Lin Y.-M."/>
            <person name="Vaughn R."/>
            <person name="Liu B."/>
            <person name="Li W."/>
            <person name="Simpson S."/>
            <person name="Scheffler B."/>
            <person name="Saski C."/>
            <person name="Grover C."/>
            <person name="Hu G."/>
            <person name="Conover J."/>
            <person name="Carlson J."/>
            <person name="Shu S."/>
            <person name="Boston L."/>
            <person name="Williams M."/>
            <person name="Peterson D."/>
            <person name="Mcgee K."/>
            <person name="Jones D."/>
            <person name="Wendel J."/>
            <person name="Stelly D."/>
            <person name="Grimwood J."/>
            <person name="Schmutz J."/>
        </authorList>
    </citation>
    <scope>NUCLEOTIDE SEQUENCE [LARGE SCALE GENOMIC DNA]</scope>
    <source>
        <strain evidence="1">7179.01</strain>
    </source>
</reference>
<gene>
    <name evidence="1" type="ORF">ES332_D04G172700v1</name>
</gene>
<name>A0A5D2LFH8_GOSTO</name>
<dbReference type="Proteomes" id="UP000322667">
    <property type="component" value="Chromosome D04"/>
</dbReference>